<dbReference type="InterPro" id="IPR038770">
    <property type="entry name" value="Na+/solute_symporter_sf"/>
</dbReference>
<feature type="transmembrane region" description="Helical" evidence="9">
    <location>
        <begin position="334"/>
        <end position="354"/>
    </location>
</feature>
<feature type="transmembrane region" description="Helical" evidence="9">
    <location>
        <begin position="187"/>
        <end position="209"/>
    </location>
</feature>
<keyword evidence="6 9" id="KW-1133">Transmembrane helix</keyword>
<feature type="transmembrane region" description="Helical" evidence="9">
    <location>
        <begin position="85"/>
        <end position="110"/>
    </location>
</feature>
<evidence type="ECO:0000313" key="11">
    <source>
        <dbReference type="EMBL" id="ANO52992.1"/>
    </source>
</evidence>
<gene>
    <name evidence="11" type="ORF">BA177_04540</name>
</gene>
<dbReference type="PANTHER" id="PTHR32507:SF7">
    <property type="entry name" value="K(+)_H(+) ANTIPORTER NHAP2"/>
    <property type="match status" value="1"/>
</dbReference>
<feature type="transmembrane region" description="Helical" evidence="9">
    <location>
        <begin position="116"/>
        <end position="136"/>
    </location>
</feature>
<comment type="subcellular location">
    <subcellularLocation>
        <location evidence="1">Cell membrane</location>
        <topology evidence="1">Multi-pass membrane protein</topology>
    </subcellularLocation>
</comment>
<dbReference type="GO" id="GO:1902600">
    <property type="term" value="P:proton transmembrane transport"/>
    <property type="evidence" value="ECO:0007669"/>
    <property type="project" value="InterPro"/>
</dbReference>
<feature type="transmembrane region" description="Helical" evidence="9">
    <location>
        <begin position="305"/>
        <end position="327"/>
    </location>
</feature>
<dbReference type="Gene3D" id="1.20.1530.20">
    <property type="match status" value="1"/>
</dbReference>
<keyword evidence="5 9" id="KW-0812">Transmembrane</keyword>
<evidence type="ECO:0000256" key="1">
    <source>
        <dbReference type="ARBA" id="ARBA00004651"/>
    </source>
</evidence>
<evidence type="ECO:0000256" key="6">
    <source>
        <dbReference type="ARBA" id="ARBA00022989"/>
    </source>
</evidence>
<name>A0A193LKF2_9GAMM</name>
<keyword evidence="7" id="KW-0406">Ion transport</keyword>
<dbReference type="NCBIfam" id="NF003715">
    <property type="entry name" value="PRK05326.1-2"/>
    <property type="match status" value="1"/>
</dbReference>
<accession>A0A193LKF2</accession>
<dbReference type="KEGG" id="woc:BA177_04540"/>
<evidence type="ECO:0000256" key="9">
    <source>
        <dbReference type="SAM" id="Phobius"/>
    </source>
</evidence>
<dbReference type="RefSeq" id="WP_068618889.1">
    <property type="nucleotide sequence ID" value="NZ_CP016268.1"/>
</dbReference>
<dbReference type="GO" id="GO:0005886">
    <property type="term" value="C:plasma membrane"/>
    <property type="evidence" value="ECO:0007669"/>
    <property type="project" value="UniProtKB-SubCell"/>
</dbReference>
<keyword evidence="3" id="KW-0050">Antiport</keyword>
<dbReference type="NCBIfam" id="NF003716">
    <property type="entry name" value="PRK05326.1-3"/>
    <property type="match status" value="1"/>
</dbReference>
<evidence type="ECO:0000256" key="2">
    <source>
        <dbReference type="ARBA" id="ARBA00022448"/>
    </source>
</evidence>
<dbReference type="Pfam" id="PF00999">
    <property type="entry name" value="Na_H_Exchanger"/>
    <property type="match status" value="1"/>
</dbReference>
<organism evidence="11 12">
    <name type="scientific">Woeseia oceani</name>
    <dbReference type="NCBI Taxonomy" id="1548547"/>
    <lineage>
        <taxon>Bacteria</taxon>
        <taxon>Pseudomonadati</taxon>
        <taxon>Pseudomonadota</taxon>
        <taxon>Gammaproteobacteria</taxon>
        <taxon>Woeseiales</taxon>
        <taxon>Woeseiaceae</taxon>
        <taxon>Woeseia</taxon>
    </lineage>
</organism>
<protein>
    <submittedName>
        <fullName evidence="11">Sodium:proton exchanger</fullName>
    </submittedName>
</protein>
<dbReference type="PANTHER" id="PTHR32507">
    <property type="entry name" value="NA(+)/H(+) ANTIPORTER 1"/>
    <property type="match status" value="1"/>
</dbReference>
<evidence type="ECO:0000313" key="12">
    <source>
        <dbReference type="Proteomes" id="UP000092695"/>
    </source>
</evidence>
<keyword evidence="4" id="KW-1003">Cell membrane</keyword>
<dbReference type="EMBL" id="CP016268">
    <property type="protein sequence ID" value="ANO52992.1"/>
    <property type="molecule type" value="Genomic_DNA"/>
</dbReference>
<dbReference type="InterPro" id="IPR006153">
    <property type="entry name" value="Cation/H_exchanger_TM"/>
</dbReference>
<evidence type="ECO:0000256" key="7">
    <source>
        <dbReference type="ARBA" id="ARBA00023065"/>
    </source>
</evidence>
<evidence type="ECO:0000256" key="3">
    <source>
        <dbReference type="ARBA" id="ARBA00022449"/>
    </source>
</evidence>
<reference evidence="11 12" key="1">
    <citation type="submission" date="2016-06" db="EMBL/GenBank/DDBJ databases">
        <title>Complete genome sequence of a deep-branching marine Gamma Proteobacterium Woeseia oceani type strain XK5.</title>
        <authorList>
            <person name="Mu D."/>
            <person name="Du Z."/>
        </authorList>
    </citation>
    <scope>NUCLEOTIDE SEQUENCE [LARGE SCALE GENOMIC DNA]</scope>
    <source>
        <strain evidence="11 12">XK5</strain>
    </source>
</reference>
<keyword evidence="8 9" id="KW-0472">Membrane</keyword>
<feature type="transmembrane region" description="Helical" evidence="9">
    <location>
        <begin position="280"/>
        <end position="299"/>
    </location>
</feature>
<feature type="transmembrane region" description="Helical" evidence="9">
    <location>
        <begin position="50"/>
        <end position="73"/>
    </location>
</feature>
<dbReference type="GO" id="GO:0015297">
    <property type="term" value="F:antiporter activity"/>
    <property type="evidence" value="ECO:0007669"/>
    <property type="project" value="UniProtKB-KW"/>
</dbReference>
<keyword evidence="2" id="KW-0813">Transport</keyword>
<dbReference type="AlphaFoldDB" id="A0A193LKF2"/>
<evidence type="ECO:0000256" key="4">
    <source>
        <dbReference type="ARBA" id="ARBA00022475"/>
    </source>
</evidence>
<proteinExistence type="predicted"/>
<evidence type="ECO:0000259" key="10">
    <source>
        <dbReference type="Pfam" id="PF00999"/>
    </source>
</evidence>
<sequence length="409" mass="42735">MEQSLLLASLLVFMGFLMIPISHRLGAPILLLVLIGGMLAGEDGPGQVQFSNFSAAYQVGGVALAVILFAGGLETNLRELRGARLPATLLATVGVVLTAAVAGLAATWILDVPLAIGLLLGAVVASTDAAATFLLIQQSRIGLPSRLQNTLTLESGLNDPMAIFLTIALTTLVNSGDDFALSSLGNFVPLLLLQIGLGVLMGVAGGLTITKLLDRLELSEGLYPPMALAGSMSVFAGTDLLGGSGFLAIYLCGLVISARLQRPVKRILHFNEGLQWLSQIVLFLMLGLLVTPSALIGMLPAGLAIAAVLIFIARPIAVLSCIAPLGFRVREQTFISWVGLRGAVPIYLAIFPVITPGPVTAEFFNIVFVIVVASLLLQGSTVGLAARILRVARKNNAHEPPAASINVRQ</sequence>
<feature type="transmembrane region" description="Helical" evidence="9">
    <location>
        <begin position="244"/>
        <end position="260"/>
    </location>
</feature>
<dbReference type="Proteomes" id="UP000092695">
    <property type="component" value="Chromosome"/>
</dbReference>
<dbReference type="OrthoDB" id="9810759at2"/>
<feature type="transmembrane region" description="Helical" evidence="9">
    <location>
        <begin position="366"/>
        <end position="386"/>
    </location>
</feature>
<feature type="domain" description="Cation/H+ exchanger transmembrane" evidence="10">
    <location>
        <begin position="17"/>
        <end position="383"/>
    </location>
</feature>
<keyword evidence="12" id="KW-1185">Reference proteome</keyword>
<evidence type="ECO:0000256" key="5">
    <source>
        <dbReference type="ARBA" id="ARBA00022692"/>
    </source>
</evidence>
<dbReference type="STRING" id="1548547.BA177_04540"/>
<evidence type="ECO:0000256" key="8">
    <source>
        <dbReference type="ARBA" id="ARBA00023136"/>
    </source>
</evidence>